<evidence type="ECO:0000256" key="1">
    <source>
        <dbReference type="SAM" id="MobiDB-lite"/>
    </source>
</evidence>
<evidence type="ECO:0000256" key="2">
    <source>
        <dbReference type="SAM" id="Phobius"/>
    </source>
</evidence>
<keyword evidence="2" id="KW-0812">Transmembrane</keyword>
<feature type="chain" id="PRO_5004547486" description="LPXTG-domain-containing protein" evidence="3">
    <location>
        <begin position="34"/>
        <end position="404"/>
    </location>
</feature>
<keyword evidence="2" id="KW-0472">Membrane</keyword>
<feature type="transmembrane region" description="Helical" evidence="2">
    <location>
        <begin position="235"/>
        <end position="263"/>
    </location>
</feature>
<dbReference type="Proteomes" id="UP000019376">
    <property type="component" value="Unassembled WGS sequence"/>
</dbReference>
<dbReference type="EMBL" id="KB644412">
    <property type="protein sequence ID" value="EPS30626.1"/>
    <property type="molecule type" value="Genomic_DNA"/>
</dbReference>
<evidence type="ECO:0000313" key="5">
    <source>
        <dbReference type="Proteomes" id="UP000019376"/>
    </source>
</evidence>
<name>S7ZPQ0_PENO1</name>
<dbReference type="OrthoDB" id="5426678at2759"/>
<feature type="compositionally biased region" description="Low complexity" evidence="1">
    <location>
        <begin position="379"/>
        <end position="389"/>
    </location>
</feature>
<evidence type="ECO:0000313" key="4">
    <source>
        <dbReference type="EMBL" id="EPS30626.1"/>
    </source>
</evidence>
<dbReference type="HOGENOM" id="CLU_051536_1_0_1"/>
<feature type="signal peptide" evidence="3">
    <location>
        <begin position="1"/>
        <end position="33"/>
    </location>
</feature>
<organism evidence="4 5">
    <name type="scientific">Penicillium oxalicum (strain 114-2 / CGMCC 5302)</name>
    <name type="common">Penicillium decumbens</name>
    <dbReference type="NCBI Taxonomy" id="933388"/>
    <lineage>
        <taxon>Eukaryota</taxon>
        <taxon>Fungi</taxon>
        <taxon>Dikarya</taxon>
        <taxon>Ascomycota</taxon>
        <taxon>Pezizomycotina</taxon>
        <taxon>Eurotiomycetes</taxon>
        <taxon>Eurotiomycetidae</taxon>
        <taxon>Eurotiales</taxon>
        <taxon>Aspergillaceae</taxon>
        <taxon>Penicillium</taxon>
    </lineage>
</organism>
<dbReference type="eggNOG" id="ENOG502SSVT">
    <property type="taxonomic scope" value="Eukaryota"/>
</dbReference>
<evidence type="ECO:0000256" key="3">
    <source>
        <dbReference type="SAM" id="SignalP"/>
    </source>
</evidence>
<gene>
    <name evidence="4" type="ORF">PDE_05578</name>
</gene>
<dbReference type="PhylomeDB" id="S7ZPQ0"/>
<reference evidence="4 5" key="1">
    <citation type="journal article" date="2013" name="PLoS ONE">
        <title>Genomic and secretomic analyses reveal unique features of the lignocellulolytic enzyme system of Penicillium decumbens.</title>
        <authorList>
            <person name="Liu G."/>
            <person name="Zhang L."/>
            <person name="Wei X."/>
            <person name="Zou G."/>
            <person name="Qin Y."/>
            <person name="Ma L."/>
            <person name="Li J."/>
            <person name="Zheng H."/>
            <person name="Wang S."/>
            <person name="Wang C."/>
            <person name="Xun L."/>
            <person name="Zhao G.-P."/>
            <person name="Zhou Z."/>
            <person name="Qu Y."/>
        </authorList>
    </citation>
    <scope>NUCLEOTIDE SEQUENCE [LARGE SCALE GENOMIC DNA]</scope>
    <source>
        <strain evidence="5">114-2 / CGMCC 5302</strain>
    </source>
</reference>
<protein>
    <recommendedName>
        <fullName evidence="6">LPXTG-domain-containing protein</fullName>
    </recommendedName>
</protein>
<keyword evidence="2" id="KW-1133">Transmembrane helix</keyword>
<accession>S7ZPQ0</accession>
<keyword evidence="3" id="KW-0732">Signal</keyword>
<evidence type="ECO:0008006" key="6">
    <source>
        <dbReference type="Google" id="ProtNLM"/>
    </source>
</evidence>
<dbReference type="AlphaFoldDB" id="S7ZPQ0"/>
<sequence length="404" mass="43978">MLESRTSRLQSPGRFVLFALALLVGSAVPVAQGLRTTTGSPCMSVCHKESTNTTASEIACLDDQYGRDKGKGKTFQDCVTCLLESTYVDRLSGETDVDWGLYNLRFAFTTCVFGYPQSAANISTPCTVGCEGIESASELNLLNPSSDNFHDWCGSTGFADNAISDCEFCYNQTYHMAYQQVFMANFLESVRYNCHFKTAIGYVFGIQPSRIFSDILLPSSLSLATTAPSKPGVNLGVVVAVPIVGLLVIVLGLAGCCFFFIRWRRNRVGRSRRHNQPFGAWPDPSQLPFHQGPGGQVFAQPTHESAYGTQNSEYGPGFGISVAPSHGPAVGHVHDDSKNVYSYELRETSPSNYHATSQMSGYGYEADHKTPYADQTTQSSSPPSSYVSPQAGYGQYEPDKKPPL</sequence>
<keyword evidence="5" id="KW-1185">Reference proteome</keyword>
<proteinExistence type="predicted"/>
<feature type="region of interest" description="Disordered" evidence="1">
    <location>
        <begin position="352"/>
        <end position="404"/>
    </location>
</feature>